<dbReference type="EMBL" id="JADCTT010000008">
    <property type="protein sequence ID" value="KAF9748820.1"/>
    <property type="molecule type" value="Genomic_DNA"/>
</dbReference>
<dbReference type="AlphaFoldDB" id="A0A8H7N4I6"/>
<sequence>MALLNDIPIEIIQQIFNLLPKADLASLCLTNHSNRRHAEPCLYSTINFRWSTSEKPPIILLLRTLLSRPELFALIDTFSLVGNAPRHRMSQDQLRLAMPSNVSLSQFISAIEKTKAPYTDIWVARLETRHMDAFAGLLIAYLSNTTSLTITTNFIRNFHLVGKVLRSKALQFRPPFRFCGRFRF</sequence>
<name>A0A8H7N4I6_BIOOC</name>
<evidence type="ECO:0000313" key="3">
    <source>
        <dbReference type="Proteomes" id="UP000616885"/>
    </source>
</evidence>
<dbReference type="SUPFAM" id="SSF81383">
    <property type="entry name" value="F-box domain"/>
    <property type="match status" value="1"/>
</dbReference>
<protein>
    <recommendedName>
        <fullName evidence="1">F-box domain-containing protein</fullName>
    </recommendedName>
</protein>
<proteinExistence type="predicted"/>
<dbReference type="Pfam" id="PF12937">
    <property type="entry name" value="F-box-like"/>
    <property type="match status" value="1"/>
</dbReference>
<gene>
    <name evidence="2" type="ORF">IM811_016615</name>
</gene>
<evidence type="ECO:0000259" key="1">
    <source>
        <dbReference type="Pfam" id="PF12937"/>
    </source>
</evidence>
<feature type="domain" description="F-box" evidence="1">
    <location>
        <begin position="4"/>
        <end position="49"/>
    </location>
</feature>
<organism evidence="2 3">
    <name type="scientific">Bionectria ochroleuca</name>
    <name type="common">Gliocladium roseum</name>
    <dbReference type="NCBI Taxonomy" id="29856"/>
    <lineage>
        <taxon>Eukaryota</taxon>
        <taxon>Fungi</taxon>
        <taxon>Dikarya</taxon>
        <taxon>Ascomycota</taxon>
        <taxon>Pezizomycotina</taxon>
        <taxon>Sordariomycetes</taxon>
        <taxon>Hypocreomycetidae</taxon>
        <taxon>Hypocreales</taxon>
        <taxon>Bionectriaceae</taxon>
        <taxon>Clonostachys</taxon>
    </lineage>
</organism>
<accession>A0A8H7N4I6</accession>
<dbReference type="InterPro" id="IPR036047">
    <property type="entry name" value="F-box-like_dom_sf"/>
</dbReference>
<dbReference type="InterPro" id="IPR001810">
    <property type="entry name" value="F-box_dom"/>
</dbReference>
<comment type="caution">
    <text evidence="2">The sequence shown here is derived from an EMBL/GenBank/DDBJ whole genome shotgun (WGS) entry which is preliminary data.</text>
</comment>
<evidence type="ECO:0000313" key="2">
    <source>
        <dbReference type="EMBL" id="KAF9748820.1"/>
    </source>
</evidence>
<dbReference type="Proteomes" id="UP000616885">
    <property type="component" value="Unassembled WGS sequence"/>
</dbReference>
<reference evidence="2" key="1">
    <citation type="submission" date="2020-10" db="EMBL/GenBank/DDBJ databases">
        <title>High-Quality Genome Resource of Clonostachys rosea strain S41 by Oxford Nanopore Long-Read Sequencing.</title>
        <authorList>
            <person name="Wang H."/>
        </authorList>
    </citation>
    <scope>NUCLEOTIDE SEQUENCE</scope>
    <source>
        <strain evidence="2">S41</strain>
    </source>
</reference>